<dbReference type="PANTHER" id="PTHR28054">
    <property type="entry name" value="RNA POLYMERASE I-SPECIFIC TRANSCRIPTION INITIATION FACTOR RRN10"/>
    <property type="match status" value="1"/>
</dbReference>
<evidence type="ECO:0000313" key="3">
    <source>
        <dbReference type="Proteomes" id="UP000033140"/>
    </source>
</evidence>
<dbReference type="EMBL" id="BACD03000071">
    <property type="protein sequence ID" value="GAO52484.1"/>
    <property type="molecule type" value="Genomic_DNA"/>
</dbReference>
<feature type="region of interest" description="Disordered" evidence="1">
    <location>
        <begin position="295"/>
        <end position="329"/>
    </location>
</feature>
<reference evidence="2 3" key="2">
    <citation type="journal article" date="2014" name="J. Gen. Appl. Microbiol.">
        <title>The early diverging ascomycetous budding yeast Saitoella complicata has three histone deacetylases belonging to the Clr6, Hos2, and Rpd3 lineages.</title>
        <authorList>
            <person name="Nishida H."/>
            <person name="Matsumoto T."/>
            <person name="Kondo S."/>
            <person name="Hamamoto M."/>
            <person name="Yoshikawa H."/>
        </authorList>
    </citation>
    <scope>NUCLEOTIDE SEQUENCE [LARGE SCALE GENOMIC DNA]</scope>
    <source>
        <strain evidence="2 3">NRRL Y-17804</strain>
    </source>
</reference>
<protein>
    <submittedName>
        <fullName evidence="2">Uncharacterized protein</fullName>
    </submittedName>
</protein>
<keyword evidence="3" id="KW-1185">Reference proteome</keyword>
<sequence length="511" mass="56048">MIAPEVAVINRGRNPRISCEISDAKSWIAGESPWQQTSGSSSVSLAGNHVRYMTDRKFQYTQINVPPSLSPARVSISHIANPSQLQTPPSPNTPTNPPHLLSAQLPHPYSRSKRPNMPKRKLPDAPTPNRDPRIARREATLYDALADRVTGNGFQPATHKRASKPKRSLPVHPSSALDMLDGASRDRATTRFGLIAKNNHPLPPDLVLRHRKYAPTIPVPDAHASLPDPDLLFALHQYASDFYDRTRNGRVGLRSMDETALLALGCLVEEEVRGVVGAGAGVFVERGVGDVYEGIGEGGGGGGGGLRIEDDEEEVGEEDGWNDSGDERPFRQTQHLYTPLETAKAARFDDACNALCNAPHSLSHGQFQGLAIIYPRAMDDTQVERDAQPSSTIRQIYGISASCISEFAGLAARLGHRISSIDQKTVIHLHHPFPILIFYRSYASSFGYICTKPQRTSFTASPAVLVLQSPTPHPWSPIPHPHLLLPNKLPHNLNNNPHSLQKRINTNPRHP</sequence>
<organism evidence="2 3">
    <name type="scientific">Saitoella complicata (strain BCRC 22490 / CBS 7301 / JCM 7358 / NBRC 10748 / NRRL Y-17804)</name>
    <dbReference type="NCBI Taxonomy" id="698492"/>
    <lineage>
        <taxon>Eukaryota</taxon>
        <taxon>Fungi</taxon>
        <taxon>Dikarya</taxon>
        <taxon>Ascomycota</taxon>
        <taxon>Taphrinomycotina</taxon>
        <taxon>Taphrinomycotina incertae sedis</taxon>
        <taxon>Saitoella</taxon>
    </lineage>
</organism>
<dbReference type="InterPro" id="IPR022793">
    <property type="entry name" value="Rrn10"/>
</dbReference>
<evidence type="ECO:0000313" key="2">
    <source>
        <dbReference type="EMBL" id="GAO52484.1"/>
    </source>
</evidence>
<feature type="compositionally biased region" description="Low complexity" evidence="1">
    <location>
        <begin position="486"/>
        <end position="498"/>
    </location>
</feature>
<feature type="compositionally biased region" description="Polar residues" evidence="1">
    <location>
        <begin position="502"/>
        <end position="511"/>
    </location>
</feature>
<gene>
    <name evidence="2" type="ORF">G7K_6559-t1</name>
</gene>
<feature type="compositionally biased region" description="Pro residues" evidence="1">
    <location>
        <begin position="88"/>
        <end position="97"/>
    </location>
</feature>
<feature type="compositionally biased region" description="Gly residues" evidence="1">
    <location>
        <begin position="295"/>
        <end position="306"/>
    </location>
</feature>
<proteinExistence type="predicted"/>
<feature type="compositionally biased region" description="Basic residues" evidence="1">
    <location>
        <begin position="158"/>
        <end position="169"/>
    </location>
</feature>
<reference evidence="2 3" key="1">
    <citation type="journal article" date="2011" name="J. Gen. Appl. Microbiol.">
        <title>Draft genome sequencing of the enigmatic yeast Saitoella complicata.</title>
        <authorList>
            <person name="Nishida H."/>
            <person name="Hamamoto M."/>
            <person name="Sugiyama J."/>
        </authorList>
    </citation>
    <scope>NUCLEOTIDE SEQUENCE [LARGE SCALE GENOMIC DNA]</scope>
    <source>
        <strain evidence="2 3">NRRL Y-17804</strain>
    </source>
</reference>
<dbReference type="GO" id="GO:0006360">
    <property type="term" value="P:transcription by RNA polymerase I"/>
    <property type="evidence" value="ECO:0007669"/>
    <property type="project" value="InterPro"/>
</dbReference>
<name>A0A0E9NRJ9_SAICN</name>
<reference evidence="2 3" key="3">
    <citation type="journal article" date="2015" name="Genome Announc.">
        <title>Draft Genome Sequence of the Archiascomycetous Yeast Saitoella complicata.</title>
        <authorList>
            <person name="Yamauchi K."/>
            <person name="Kondo S."/>
            <person name="Hamamoto M."/>
            <person name="Takahashi Y."/>
            <person name="Ogura Y."/>
            <person name="Hayashi T."/>
            <person name="Nishida H."/>
        </authorList>
    </citation>
    <scope>NUCLEOTIDE SEQUENCE [LARGE SCALE GENOMIC DNA]</scope>
    <source>
        <strain evidence="2 3">NRRL Y-17804</strain>
    </source>
</reference>
<feature type="compositionally biased region" description="Acidic residues" evidence="1">
    <location>
        <begin position="309"/>
        <end position="321"/>
    </location>
</feature>
<dbReference type="STRING" id="698492.A0A0E9NRJ9"/>
<feature type="region of interest" description="Disordered" evidence="1">
    <location>
        <begin position="81"/>
        <end position="132"/>
    </location>
</feature>
<dbReference type="PANTHER" id="PTHR28054:SF1">
    <property type="entry name" value="RNA POLYMERASE I-SPECIFIC TRANSCRIPTION INITIATION FACTOR RRN10"/>
    <property type="match status" value="1"/>
</dbReference>
<feature type="region of interest" description="Disordered" evidence="1">
    <location>
        <begin position="486"/>
        <end position="511"/>
    </location>
</feature>
<dbReference type="Proteomes" id="UP000033140">
    <property type="component" value="Unassembled WGS sequence"/>
</dbReference>
<evidence type="ECO:0000256" key="1">
    <source>
        <dbReference type="SAM" id="MobiDB-lite"/>
    </source>
</evidence>
<accession>A0A0E9NRJ9</accession>
<dbReference type="AlphaFoldDB" id="A0A0E9NRJ9"/>
<feature type="region of interest" description="Disordered" evidence="1">
    <location>
        <begin position="151"/>
        <end position="178"/>
    </location>
</feature>
<feature type="compositionally biased region" description="Basic residues" evidence="1">
    <location>
        <begin position="110"/>
        <end position="120"/>
    </location>
</feature>
<comment type="caution">
    <text evidence="2">The sequence shown here is derived from an EMBL/GenBank/DDBJ whole genome shotgun (WGS) entry which is preliminary data.</text>
</comment>